<reference evidence="7 8" key="1">
    <citation type="submission" date="2019-04" db="EMBL/GenBank/DDBJ databases">
        <title>Draft genome sequences for three unisolated Alnus-infective Frankia Sp+ strains, AgTrS, AiOr and AvVan, the first sequenced Frankia strains able to sporulate in-planta.</title>
        <authorList>
            <person name="Bethencourt L."/>
            <person name="Vautrin F."/>
            <person name="Taib N."/>
            <person name="Dubost A."/>
            <person name="Castro-Garcia L."/>
            <person name="Imbaud O."/>
            <person name="Abrouk D."/>
            <person name="Fournier P."/>
            <person name="Briolay J."/>
            <person name="Nguyen A."/>
            <person name="Normand P."/>
            <person name="Fernandez M.P."/>
            <person name="Brochier-Armanet C."/>
            <person name="Herrera-Belaroussi A."/>
        </authorList>
    </citation>
    <scope>NUCLEOTIDE SEQUENCE [LARGE SCALE GENOMIC DNA]</scope>
    <source>
        <strain evidence="7 8">AvVan</strain>
    </source>
</reference>
<keyword evidence="3 5" id="KW-0663">Pyridoxal phosphate</keyword>
<dbReference type="GO" id="GO:0019148">
    <property type="term" value="F:D-cysteine desulfhydrase activity"/>
    <property type="evidence" value="ECO:0007669"/>
    <property type="project" value="TreeGrafter"/>
</dbReference>
<dbReference type="Proteomes" id="UP000305282">
    <property type="component" value="Unassembled WGS sequence"/>
</dbReference>
<protein>
    <submittedName>
        <fullName evidence="7">Pyridoxal-phosphate dependent enzyme</fullName>
    </submittedName>
</protein>
<evidence type="ECO:0000256" key="1">
    <source>
        <dbReference type="ARBA" id="ARBA00001933"/>
    </source>
</evidence>
<evidence type="ECO:0000313" key="7">
    <source>
        <dbReference type="EMBL" id="THJ43111.1"/>
    </source>
</evidence>
<evidence type="ECO:0000313" key="8">
    <source>
        <dbReference type="Proteomes" id="UP000305282"/>
    </source>
</evidence>
<dbReference type="AlphaFoldDB" id="A0A4S5CFD2"/>
<dbReference type="OrthoDB" id="9801249at2"/>
<organism evidence="7 8">
    <name type="scientific">Candidatus Frankia alpina</name>
    <dbReference type="NCBI Taxonomy" id="2699483"/>
    <lineage>
        <taxon>Bacteria</taxon>
        <taxon>Bacillati</taxon>
        <taxon>Actinomycetota</taxon>
        <taxon>Actinomycetes</taxon>
        <taxon>Frankiales</taxon>
        <taxon>Frankiaceae</taxon>
        <taxon>Frankia</taxon>
    </lineage>
</organism>
<dbReference type="PIRSF" id="PIRSF006278">
    <property type="entry name" value="ACCD_DCysDesulf"/>
    <property type="match status" value="1"/>
</dbReference>
<dbReference type="SUPFAM" id="SSF53686">
    <property type="entry name" value="Tryptophan synthase beta subunit-like PLP-dependent enzymes"/>
    <property type="match status" value="1"/>
</dbReference>
<keyword evidence="8" id="KW-1185">Reference proteome</keyword>
<gene>
    <name evidence="7" type="ORF">E7Y31_20405</name>
</gene>
<dbReference type="Pfam" id="PF00291">
    <property type="entry name" value="PALP"/>
    <property type="match status" value="1"/>
</dbReference>
<feature type="modified residue" description="N6-(pyridoxal phosphate)lysine" evidence="5">
    <location>
        <position position="44"/>
    </location>
</feature>
<dbReference type="PANTHER" id="PTHR43780:SF2">
    <property type="entry name" value="1-AMINOCYCLOPROPANE-1-CARBOXYLATE DEAMINASE-RELATED"/>
    <property type="match status" value="1"/>
</dbReference>
<comment type="caution">
    <text evidence="7">The sequence shown here is derived from an EMBL/GenBank/DDBJ whole genome shotgun (WGS) entry which is preliminary data.</text>
</comment>
<dbReference type="PANTHER" id="PTHR43780">
    <property type="entry name" value="1-AMINOCYCLOPROPANE-1-CARBOXYLATE DEAMINASE-RELATED"/>
    <property type="match status" value="1"/>
</dbReference>
<dbReference type="InterPro" id="IPR001926">
    <property type="entry name" value="TrpB-like_PALP"/>
</dbReference>
<evidence type="ECO:0000256" key="4">
    <source>
        <dbReference type="PIRSR" id="PIRSR006278-1"/>
    </source>
</evidence>
<dbReference type="InterPro" id="IPR036052">
    <property type="entry name" value="TrpB-like_PALP_sf"/>
</dbReference>
<comment type="cofactor">
    <cofactor evidence="1">
        <name>pyridoxal 5'-phosphate</name>
        <dbReference type="ChEBI" id="CHEBI:597326"/>
    </cofactor>
</comment>
<proteinExistence type="inferred from homology"/>
<evidence type="ECO:0000256" key="3">
    <source>
        <dbReference type="ARBA" id="ARBA00022898"/>
    </source>
</evidence>
<dbReference type="GO" id="GO:1901605">
    <property type="term" value="P:alpha-amino acid metabolic process"/>
    <property type="evidence" value="ECO:0007669"/>
    <property type="project" value="UniProtKB-ARBA"/>
</dbReference>
<evidence type="ECO:0000259" key="6">
    <source>
        <dbReference type="Pfam" id="PF00291"/>
    </source>
</evidence>
<evidence type="ECO:0000256" key="5">
    <source>
        <dbReference type="PIRSR" id="PIRSR006278-2"/>
    </source>
</evidence>
<evidence type="ECO:0000256" key="2">
    <source>
        <dbReference type="ARBA" id="ARBA00008639"/>
    </source>
</evidence>
<feature type="active site" description="Nucleophile" evidence="4">
    <location>
        <position position="71"/>
    </location>
</feature>
<dbReference type="Gene3D" id="3.40.50.1100">
    <property type="match status" value="2"/>
</dbReference>
<dbReference type="EMBL" id="SSXH01000749">
    <property type="protein sequence ID" value="THJ43111.1"/>
    <property type="molecule type" value="Genomic_DNA"/>
</dbReference>
<sequence>MGRLLLPTLPSPVEELADERLIVKGVGLLLKRDDLIHPDIPGNKWHKLRGNLDEARRLGHDTLLTFGGAYSNHIRAVVVVAAGRLFGVRTVGVIRGEEHLPLNPTLRFAVDAGMRLTYLDRTSYRTKTSPAIVDRLRAEFGAFYLLPEGGSNALGVRGCAELPAEIDRPFDVICCSCGTGGTLAGIAAGLGSGQRALGVPVLRGARFLADEVDALQRAAFGANSGNWTMAYDFHFGGYARSTPALARFIADFHDRHGLALEPVYEAKLLYALLALAEADAFPTGTTVVAVLNAMADGPGPDARREDRPPG</sequence>
<accession>A0A4S5CFD2</accession>
<feature type="domain" description="Tryptophan synthase beta chain-like PALP" evidence="6">
    <location>
        <begin position="25"/>
        <end position="291"/>
    </location>
</feature>
<comment type="similarity">
    <text evidence="2">Belongs to the ACC deaminase/D-cysteine desulfhydrase family.</text>
</comment>
<name>A0A4S5CFD2_9ACTN</name>
<dbReference type="InterPro" id="IPR027278">
    <property type="entry name" value="ACCD_DCysDesulf"/>
</dbReference>
<dbReference type="RefSeq" id="WP_136449422.1">
    <property type="nucleotide sequence ID" value="NZ_SSXH01000749.1"/>
</dbReference>